<accession>A0ABN3RPT9</accession>
<evidence type="ECO:0000259" key="2">
    <source>
        <dbReference type="Pfam" id="PF03771"/>
    </source>
</evidence>
<evidence type="ECO:0000313" key="4">
    <source>
        <dbReference type="Proteomes" id="UP001500994"/>
    </source>
</evidence>
<feature type="region of interest" description="Disordered" evidence="1">
    <location>
        <begin position="215"/>
        <end position="246"/>
    </location>
</feature>
<name>A0ABN3RPT9_9ACTN</name>
<dbReference type="EMBL" id="BAAARK010000006">
    <property type="protein sequence ID" value="GAA2657754.1"/>
    <property type="molecule type" value="Genomic_DNA"/>
</dbReference>
<proteinExistence type="predicted"/>
<feature type="domain" description="DUF317" evidence="2">
    <location>
        <begin position="55"/>
        <end position="112"/>
    </location>
</feature>
<comment type="caution">
    <text evidence="3">The sequence shown here is derived from an EMBL/GenBank/DDBJ whole genome shotgun (WGS) entry which is preliminary data.</text>
</comment>
<organism evidence="3 4">
    <name type="scientific">Streptomyces lunalinharesii</name>
    <dbReference type="NCBI Taxonomy" id="333384"/>
    <lineage>
        <taxon>Bacteria</taxon>
        <taxon>Bacillati</taxon>
        <taxon>Actinomycetota</taxon>
        <taxon>Actinomycetes</taxon>
        <taxon>Kitasatosporales</taxon>
        <taxon>Streptomycetaceae</taxon>
        <taxon>Streptomyces</taxon>
    </lineage>
</organism>
<dbReference type="Pfam" id="PF03771">
    <property type="entry name" value="SPDY"/>
    <property type="match status" value="2"/>
</dbReference>
<evidence type="ECO:0000256" key="1">
    <source>
        <dbReference type="SAM" id="MobiDB-lite"/>
    </source>
</evidence>
<keyword evidence="4" id="KW-1185">Reference proteome</keyword>
<protein>
    <recommendedName>
        <fullName evidence="2">DUF317 domain-containing protein</fullName>
    </recommendedName>
</protein>
<sequence>MTPPEPSTDRAEMEDVPVDAADHDALLDHFLDTHDDWHMWRPWSEDLTYATHESQTLRIERDHSAPARETAWTVAAYETPVSDRIWHLTATGATPSPVLQDLLTNLADGTGWDTSVGQFLDEASVIAATQPATDAGWKHTIAGRWIHWTSPNGDAGIQFDAFAAQRPNGALPTWLLWAGPAIDHPTWEIAASTHTPSTLLADLAETLAQGAITRPTADLSPPAHHHTASPPVPPAPAVKRTNSRPF</sequence>
<dbReference type="InterPro" id="IPR005523">
    <property type="entry name" value="DUF317_SPDY"/>
</dbReference>
<gene>
    <name evidence="3" type="ORF">GCM10009864_25360</name>
</gene>
<feature type="domain" description="DUF317" evidence="2">
    <location>
        <begin position="149"/>
        <end position="210"/>
    </location>
</feature>
<evidence type="ECO:0000313" key="3">
    <source>
        <dbReference type="EMBL" id="GAA2657754.1"/>
    </source>
</evidence>
<dbReference type="Proteomes" id="UP001500994">
    <property type="component" value="Unassembled WGS sequence"/>
</dbReference>
<reference evidence="3 4" key="1">
    <citation type="journal article" date="2019" name="Int. J. Syst. Evol. Microbiol.">
        <title>The Global Catalogue of Microorganisms (GCM) 10K type strain sequencing project: providing services to taxonomists for standard genome sequencing and annotation.</title>
        <authorList>
            <consortium name="The Broad Institute Genomics Platform"/>
            <consortium name="The Broad Institute Genome Sequencing Center for Infectious Disease"/>
            <person name="Wu L."/>
            <person name="Ma J."/>
        </authorList>
    </citation>
    <scope>NUCLEOTIDE SEQUENCE [LARGE SCALE GENOMIC DNA]</scope>
    <source>
        <strain evidence="3 4">JCM 16374</strain>
    </source>
</reference>